<gene>
    <name evidence="1" type="ORF">SAMN06265348_101580</name>
</gene>
<accession>A0A521B0G1</accession>
<name>A0A521B0G1_9SPHI</name>
<dbReference type="RefSeq" id="WP_142526658.1">
    <property type="nucleotide sequence ID" value="NZ_CBCSJO010000002.1"/>
</dbReference>
<evidence type="ECO:0000313" key="2">
    <source>
        <dbReference type="Proteomes" id="UP000320300"/>
    </source>
</evidence>
<protein>
    <submittedName>
        <fullName evidence="1">Uncharacterized protein</fullName>
    </submittedName>
</protein>
<dbReference type="OrthoDB" id="768757at2"/>
<reference evidence="1 2" key="1">
    <citation type="submission" date="2017-05" db="EMBL/GenBank/DDBJ databases">
        <authorList>
            <person name="Varghese N."/>
            <person name="Submissions S."/>
        </authorList>
    </citation>
    <scope>NUCLEOTIDE SEQUENCE [LARGE SCALE GENOMIC DNA]</scope>
    <source>
        <strain evidence="1 2">DSM 19036</strain>
    </source>
</reference>
<proteinExistence type="predicted"/>
<dbReference type="AlphaFoldDB" id="A0A521B0G1"/>
<dbReference type="Proteomes" id="UP000320300">
    <property type="component" value="Unassembled WGS sequence"/>
</dbReference>
<sequence length="206" mass="22891">MTSNPFNNSSAIKPFADIIYKKICKQIPSINEMSQIYFNKRPDSEVIIIYSIINGCIHVDTNARESVIYLIDPLKKQPGALLRMVKGGINYIIDEGSPLIVKGFGTACYSFGTSANVKIEWAKYLNKLNNRPDKIWRSASYLQNGKTISSLTKASGKILKGIGKSLDLVGTVMTYYDIISSDSPSLITPDRIVEATKKEISRLCQN</sequence>
<evidence type="ECO:0000313" key="1">
    <source>
        <dbReference type="EMBL" id="SMO40515.1"/>
    </source>
</evidence>
<keyword evidence="2" id="KW-1185">Reference proteome</keyword>
<organism evidence="1 2">
    <name type="scientific">Pedobacter westerhofensis</name>
    <dbReference type="NCBI Taxonomy" id="425512"/>
    <lineage>
        <taxon>Bacteria</taxon>
        <taxon>Pseudomonadati</taxon>
        <taxon>Bacteroidota</taxon>
        <taxon>Sphingobacteriia</taxon>
        <taxon>Sphingobacteriales</taxon>
        <taxon>Sphingobacteriaceae</taxon>
        <taxon>Pedobacter</taxon>
    </lineage>
</organism>
<dbReference type="EMBL" id="FXTN01000001">
    <property type="protein sequence ID" value="SMO40515.1"/>
    <property type="molecule type" value="Genomic_DNA"/>
</dbReference>